<evidence type="ECO:0000313" key="9">
    <source>
        <dbReference type="EMBL" id="WMW66194.1"/>
    </source>
</evidence>
<name>A0ABY9R654_9BACT</name>
<dbReference type="EMBL" id="CP133659">
    <property type="protein sequence ID" value="WMW66194.1"/>
    <property type="molecule type" value="Genomic_DNA"/>
</dbReference>
<evidence type="ECO:0000256" key="6">
    <source>
        <dbReference type="SAM" id="Phobius"/>
    </source>
</evidence>
<evidence type="ECO:0000256" key="1">
    <source>
        <dbReference type="ARBA" id="ARBA00004651"/>
    </source>
</evidence>
<feature type="transmembrane region" description="Helical" evidence="6">
    <location>
        <begin position="362"/>
        <end position="383"/>
    </location>
</feature>
<evidence type="ECO:0000256" key="4">
    <source>
        <dbReference type="ARBA" id="ARBA00022989"/>
    </source>
</evidence>
<dbReference type="PANTHER" id="PTHR30572">
    <property type="entry name" value="MEMBRANE COMPONENT OF TRANSPORTER-RELATED"/>
    <property type="match status" value="1"/>
</dbReference>
<dbReference type="InterPro" id="IPR003838">
    <property type="entry name" value="ABC3_permease_C"/>
</dbReference>
<reference evidence="9" key="1">
    <citation type="submission" date="2023-09" db="EMBL/GenBank/DDBJ databases">
        <authorList>
            <consortium name="CW5 consortium"/>
            <person name="Lu C.-W."/>
        </authorList>
    </citation>
    <scope>NUCLEOTIDE SEQUENCE</scope>
    <source>
        <strain evidence="9">KPS</strain>
    </source>
</reference>
<organism evidence="9 10">
    <name type="scientific">Nitratidesulfovibrio liaohensis</name>
    <dbReference type="NCBI Taxonomy" id="2604158"/>
    <lineage>
        <taxon>Bacteria</taxon>
        <taxon>Pseudomonadati</taxon>
        <taxon>Thermodesulfobacteriota</taxon>
        <taxon>Desulfovibrionia</taxon>
        <taxon>Desulfovibrionales</taxon>
        <taxon>Desulfovibrionaceae</taxon>
        <taxon>Nitratidesulfovibrio</taxon>
    </lineage>
</organism>
<proteinExistence type="predicted"/>
<dbReference type="InterPro" id="IPR025857">
    <property type="entry name" value="MacB_PCD"/>
</dbReference>
<dbReference type="Proteomes" id="UP001180616">
    <property type="component" value="Chromosome"/>
</dbReference>
<feature type="transmembrane region" description="Helical" evidence="6">
    <location>
        <begin position="262"/>
        <end position="289"/>
    </location>
</feature>
<evidence type="ECO:0000256" key="2">
    <source>
        <dbReference type="ARBA" id="ARBA00022475"/>
    </source>
</evidence>
<feature type="transmembrane region" description="Helical" evidence="6">
    <location>
        <begin position="20"/>
        <end position="39"/>
    </location>
</feature>
<evidence type="ECO:0000259" key="8">
    <source>
        <dbReference type="Pfam" id="PF12704"/>
    </source>
</evidence>
<evidence type="ECO:0000313" key="10">
    <source>
        <dbReference type="Proteomes" id="UP001180616"/>
    </source>
</evidence>
<evidence type="ECO:0000256" key="3">
    <source>
        <dbReference type="ARBA" id="ARBA00022692"/>
    </source>
</evidence>
<comment type="subcellular location">
    <subcellularLocation>
        <location evidence="1">Cell membrane</location>
        <topology evidence="1">Multi-pass membrane protein</topology>
    </subcellularLocation>
</comment>
<keyword evidence="2" id="KW-1003">Cell membrane</keyword>
<protein>
    <submittedName>
        <fullName evidence="9">ABC transporter permease</fullName>
    </submittedName>
</protein>
<accession>A0ABY9R654</accession>
<dbReference type="RefSeq" id="WP_309542102.1">
    <property type="nucleotide sequence ID" value="NZ_CP133659.1"/>
</dbReference>
<dbReference type="PANTHER" id="PTHR30572:SF15">
    <property type="entry name" value="ABC TRANSPORTER PERMEASE"/>
    <property type="match status" value="1"/>
</dbReference>
<feature type="domain" description="MacB-like periplasmic core" evidence="8">
    <location>
        <begin position="19"/>
        <end position="210"/>
    </location>
</feature>
<dbReference type="InterPro" id="IPR050250">
    <property type="entry name" value="Macrolide_Exporter_MacB"/>
</dbReference>
<gene>
    <name evidence="9" type="ORF">KPS_000752</name>
</gene>
<keyword evidence="3 6" id="KW-0812">Transmembrane</keyword>
<dbReference type="Pfam" id="PF02687">
    <property type="entry name" value="FtsX"/>
    <property type="match status" value="1"/>
</dbReference>
<keyword evidence="5 6" id="KW-0472">Membrane</keyword>
<keyword evidence="4 6" id="KW-1133">Transmembrane helix</keyword>
<sequence>MASLFSYSLRNMLARRLTTALTVGGMALVVFVFAAMLMLSEGLRTTLVLTGSPDNVVLLRQGAKTEMESAVDRDQAPLAESLPQVARAADGGPLAARELVVLITLNKRGTTKPSNVVIRGIGPHSLELRPQVKLKEGRMPRFGTSEIIAGESIARRFSGTGIGESLRFGLRDWTVVGIFEAGATGFSSEVWGDVDQLMAAFRRSSYSVVVARMDERQGRGGSGGAGGLDGLREGLAADPRLQLEGKRETRFYEEQSEMMAKFLGVLGTMLPAIFSLGAIIGAMITMHAAVANRVREIGTLRAIGFQRRDILRAFLLESLLLGGSGGAIGLLLASTLQWVTISTMNFQTFSELAFSFTLSPRIAVWSLLFGTGMGCLGGILPAIKASRLVIVDALRAA</sequence>
<keyword evidence="10" id="KW-1185">Reference proteome</keyword>
<dbReference type="Pfam" id="PF12704">
    <property type="entry name" value="MacB_PCD"/>
    <property type="match status" value="1"/>
</dbReference>
<feature type="transmembrane region" description="Helical" evidence="6">
    <location>
        <begin position="310"/>
        <end position="333"/>
    </location>
</feature>
<feature type="domain" description="ABC3 transporter permease C-terminal" evidence="7">
    <location>
        <begin position="269"/>
        <end position="388"/>
    </location>
</feature>
<evidence type="ECO:0000259" key="7">
    <source>
        <dbReference type="Pfam" id="PF02687"/>
    </source>
</evidence>
<evidence type="ECO:0000256" key="5">
    <source>
        <dbReference type="ARBA" id="ARBA00023136"/>
    </source>
</evidence>